<evidence type="ECO:0000256" key="1">
    <source>
        <dbReference type="SAM" id="Phobius"/>
    </source>
</evidence>
<feature type="transmembrane region" description="Helical" evidence="1">
    <location>
        <begin position="92"/>
        <end position="113"/>
    </location>
</feature>
<keyword evidence="1" id="KW-1133">Transmembrane helix</keyword>
<protein>
    <submittedName>
        <fullName evidence="2">Membrane-associated protein, putative</fullName>
    </submittedName>
</protein>
<accession>A0A0S4J657</accession>
<gene>
    <name evidence="2" type="ORF">BSAL_82965</name>
</gene>
<sequence>MSTTRPHCAANLFALFAAILAATATGTLCWMRVIATLDGVTVTEDIGLFQDCVYSGDSTNDEICVDNIVNTNVTDVVCGERTVGDVNMFFRALQILSILSAIFDGGGFLFAIFRCLCIDCSLGNGLLEAIFSSIGTAFAFSTWTLFIYGAQSWLYCGTSLCSVAESAQAWSSFDCEYHISLSMSIGATFFSAVSAGIFFRNHAKCRRLAAYTTLIQ</sequence>
<organism evidence="2 3">
    <name type="scientific">Bodo saltans</name>
    <name type="common">Flagellated protozoan</name>
    <dbReference type="NCBI Taxonomy" id="75058"/>
    <lineage>
        <taxon>Eukaryota</taxon>
        <taxon>Discoba</taxon>
        <taxon>Euglenozoa</taxon>
        <taxon>Kinetoplastea</taxon>
        <taxon>Metakinetoplastina</taxon>
        <taxon>Eubodonida</taxon>
        <taxon>Bodonidae</taxon>
        <taxon>Bodo</taxon>
    </lineage>
</organism>
<reference evidence="3" key="1">
    <citation type="submission" date="2015-09" db="EMBL/GenBank/DDBJ databases">
        <authorList>
            <consortium name="Pathogen Informatics"/>
        </authorList>
    </citation>
    <scope>NUCLEOTIDE SEQUENCE [LARGE SCALE GENOMIC DNA]</scope>
    <source>
        <strain evidence="3">Lake Konstanz</strain>
    </source>
</reference>
<dbReference type="VEuPathDB" id="TriTrypDB:BSAL_82965"/>
<dbReference type="Proteomes" id="UP000051952">
    <property type="component" value="Unassembled WGS sequence"/>
</dbReference>
<feature type="transmembrane region" description="Helical" evidence="1">
    <location>
        <begin position="179"/>
        <end position="199"/>
    </location>
</feature>
<proteinExistence type="predicted"/>
<keyword evidence="1" id="KW-0472">Membrane</keyword>
<dbReference type="Gene3D" id="1.20.140.150">
    <property type="match status" value="1"/>
</dbReference>
<feature type="transmembrane region" description="Helical" evidence="1">
    <location>
        <begin position="12"/>
        <end position="35"/>
    </location>
</feature>
<evidence type="ECO:0000313" key="2">
    <source>
        <dbReference type="EMBL" id="CUG67800.1"/>
    </source>
</evidence>
<keyword evidence="3" id="KW-1185">Reference proteome</keyword>
<dbReference type="AlphaFoldDB" id="A0A0S4J657"/>
<keyword evidence="1" id="KW-0812">Transmembrane</keyword>
<evidence type="ECO:0000313" key="3">
    <source>
        <dbReference type="Proteomes" id="UP000051952"/>
    </source>
</evidence>
<feature type="transmembrane region" description="Helical" evidence="1">
    <location>
        <begin position="125"/>
        <end position="150"/>
    </location>
</feature>
<name>A0A0S4J657_BODSA</name>
<dbReference type="EMBL" id="CYKH01000929">
    <property type="protein sequence ID" value="CUG67800.1"/>
    <property type="molecule type" value="Genomic_DNA"/>
</dbReference>